<dbReference type="EMBL" id="MT144214">
    <property type="protein sequence ID" value="QJA50728.1"/>
    <property type="molecule type" value="Genomic_DNA"/>
</dbReference>
<reference evidence="1" key="1">
    <citation type="submission" date="2020-03" db="EMBL/GenBank/DDBJ databases">
        <title>The deep terrestrial virosphere.</title>
        <authorList>
            <person name="Holmfeldt K."/>
            <person name="Nilsson E."/>
            <person name="Simone D."/>
            <person name="Lopez-Fernandez M."/>
            <person name="Wu X."/>
            <person name="de Brujin I."/>
            <person name="Lundin D."/>
            <person name="Andersson A."/>
            <person name="Bertilsson S."/>
            <person name="Dopson M."/>
        </authorList>
    </citation>
    <scope>NUCLEOTIDE SEQUENCE</scope>
    <source>
        <strain evidence="4">MM415A00143</strain>
        <strain evidence="2">MM415B00963</strain>
        <strain evidence="1">TM448A01880</strain>
        <strain evidence="3">TM448B01892</strain>
    </source>
</reference>
<dbReference type="AlphaFoldDB" id="A0A6H1ZT86"/>
<name>A0A6H1ZT86_9ZZZZ</name>
<organism evidence="1">
    <name type="scientific">viral metagenome</name>
    <dbReference type="NCBI Taxonomy" id="1070528"/>
    <lineage>
        <taxon>unclassified sequences</taxon>
        <taxon>metagenomes</taxon>
        <taxon>organismal metagenomes</taxon>
    </lineage>
</organism>
<evidence type="ECO:0000313" key="3">
    <source>
        <dbReference type="EMBL" id="QJI00261.1"/>
    </source>
</evidence>
<evidence type="ECO:0000313" key="4">
    <source>
        <dbReference type="EMBL" id="QJI05387.1"/>
    </source>
</evidence>
<evidence type="ECO:0000313" key="2">
    <source>
        <dbReference type="EMBL" id="QJA61298.1"/>
    </source>
</evidence>
<dbReference type="EMBL" id="MT145198">
    <property type="protein sequence ID" value="QJI05387.1"/>
    <property type="molecule type" value="Genomic_DNA"/>
</dbReference>
<dbReference type="EMBL" id="MT144839">
    <property type="protein sequence ID" value="QJI00261.1"/>
    <property type="molecule type" value="Genomic_DNA"/>
</dbReference>
<gene>
    <name evidence="4" type="ORF">MM415A00143_0062</name>
    <name evidence="2" type="ORF">MM415B00963_0023</name>
    <name evidence="1" type="ORF">TM448A01880_0008</name>
    <name evidence="3" type="ORF">TM448B01892_0007</name>
</gene>
<proteinExistence type="predicted"/>
<protein>
    <submittedName>
        <fullName evidence="1">Uncharacterized protein</fullName>
    </submittedName>
</protein>
<accession>A0A6H1ZT86</accession>
<dbReference type="EMBL" id="MT141436">
    <property type="protein sequence ID" value="QJA61298.1"/>
    <property type="molecule type" value="Genomic_DNA"/>
</dbReference>
<sequence>MLTPKIENIIRMWTESHKHSIVVSESEIDELAERIARTMSEITKEARKDGIREYSWMKDGITYVGTTGKTLRAAFDEVDQEE</sequence>
<evidence type="ECO:0000313" key="1">
    <source>
        <dbReference type="EMBL" id="QJA50728.1"/>
    </source>
</evidence>